<organism evidence="1 2">
    <name type="scientific">Heliobacterium modesticaldum (strain ATCC 51547 / Ice1)</name>
    <dbReference type="NCBI Taxonomy" id="498761"/>
    <lineage>
        <taxon>Bacteria</taxon>
        <taxon>Bacillati</taxon>
        <taxon>Bacillota</taxon>
        <taxon>Clostridia</taxon>
        <taxon>Eubacteriales</taxon>
        <taxon>Heliobacteriaceae</taxon>
        <taxon>Heliomicrobium</taxon>
    </lineage>
</organism>
<dbReference type="KEGG" id="hmo:HM1_0037"/>
<dbReference type="STRING" id="498761.HM1_0037"/>
<dbReference type="HOGENOM" id="CLU_2273474_0_0_9"/>
<protein>
    <submittedName>
        <fullName evidence="1">Uncharacterized protein</fullName>
    </submittedName>
</protein>
<evidence type="ECO:0000313" key="2">
    <source>
        <dbReference type="Proteomes" id="UP000008550"/>
    </source>
</evidence>
<gene>
    <name evidence="1" type="ORF">HM1_0037</name>
</gene>
<proteinExistence type="predicted"/>
<dbReference type="OrthoDB" id="9855664at2"/>
<sequence length="102" mass="11590">MKKTIYQLACFLQEENDTYAISTEDFKEDTELAQEEILNLLTVKIGKSAAEDKLNIFKTAMYDQGYIDGLRVGAQLARMLAGETDTIKITEKHDPTTNQLQR</sequence>
<name>B0THY9_HELMI</name>
<accession>B0THY9</accession>
<keyword evidence="2" id="KW-1185">Reference proteome</keyword>
<reference evidence="1 2" key="1">
    <citation type="journal article" date="2008" name="J. Bacteriol.">
        <title>The genome of Heliobacterium modesticaldum, a phototrophic representative of the Firmicutes containing the simplest photosynthetic apparatus.</title>
        <authorList>
            <person name="Sattley W.M."/>
            <person name="Madigan M.T."/>
            <person name="Swingley W.D."/>
            <person name="Cheung P.C."/>
            <person name="Clocksin K.M."/>
            <person name="Conrad A.L."/>
            <person name="Dejesa L.C."/>
            <person name="Honchak B.M."/>
            <person name="Jung D.O."/>
            <person name="Karbach L.E."/>
            <person name="Kurdoglu A."/>
            <person name="Lahiri S."/>
            <person name="Mastrian S.D."/>
            <person name="Page L.E."/>
            <person name="Taylor H.L."/>
            <person name="Wang Z.T."/>
            <person name="Raymond J."/>
            <person name="Chen M."/>
            <person name="Blankenship R.E."/>
            <person name="Touchman J.W."/>
        </authorList>
    </citation>
    <scope>NUCLEOTIDE SEQUENCE [LARGE SCALE GENOMIC DNA]</scope>
    <source>
        <strain evidence="2">ATCC 51547 / Ice1</strain>
    </source>
</reference>
<evidence type="ECO:0000313" key="1">
    <source>
        <dbReference type="EMBL" id="ABZ82662.1"/>
    </source>
</evidence>
<dbReference type="Proteomes" id="UP000008550">
    <property type="component" value="Chromosome"/>
</dbReference>
<dbReference type="EMBL" id="CP000930">
    <property type="protein sequence ID" value="ABZ82662.1"/>
    <property type="molecule type" value="Genomic_DNA"/>
</dbReference>
<dbReference type="AlphaFoldDB" id="B0THY9"/>
<dbReference type="RefSeq" id="WP_012281211.1">
    <property type="nucleotide sequence ID" value="NC_010337.2"/>
</dbReference>